<keyword evidence="6" id="KW-0472">Membrane</keyword>
<dbReference type="PANTHER" id="PTHR30026:SF20">
    <property type="entry name" value="OUTER MEMBRANE PROTEIN TOLC"/>
    <property type="match status" value="1"/>
</dbReference>
<gene>
    <name evidence="9" type="ORF">ACFO3O_13110</name>
</gene>
<organism evidence="9 10">
    <name type="scientific">Dokdonia ponticola</name>
    <dbReference type="NCBI Taxonomy" id="2041041"/>
    <lineage>
        <taxon>Bacteria</taxon>
        <taxon>Pseudomonadati</taxon>
        <taxon>Bacteroidota</taxon>
        <taxon>Flavobacteriia</taxon>
        <taxon>Flavobacteriales</taxon>
        <taxon>Flavobacteriaceae</taxon>
        <taxon>Dokdonia</taxon>
    </lineage>
</organism>
<dbReference type="RefSeq" id="WP_379979518.1">
    <property type="nucleotide sequence ID" value="NZ_JBHSFV010000007.1"/>
</dbReference>
<evidence type="ECO:0000256" key="5">
    <source>
        <dbReference type="ARBA" id="ARBA00022692"/>
    </source>
</evidence>
<keyword evidence="8" id="KW-0175">Coiled coil</keyword>
<dbReference type="Gene3D" id="1.20.1600.10">
    <property type="entry name" value="Outer membrane efflux proteins (OEP)"/>
    <property type="match status" value="1"/>
</dbReference>
<proteinExistence type="inferred from homology"/>
<dbReference type="Proteomes" id="UP001596043">
    <property type="component" value="Unassembled WGS sequence"/>
</dbReference>
<evidence type="ECO:0000256" key="8">
    <source>
        <dbReference type="SAM" id="Coils"/>
    </source>
</evidence>
<evidence type="ECO:0000256" key="1">
    <source>
        <dbReference type="ARBA" id="ARBA00004442"/>
    </source>
</evidence>
<comment type="subcellular location">
    <subcellularLocation>
        <location evidence="1">Cell outer membrane</location>
    </subcellularLocation>
</comment>
<accession>A0ABV9HZE4</accession>
<evidence type="ECO:0000256" key="2">
    <source>
        <dbReference type="ARBA" id="ARBA00007613"/>
    </source>
</evidence>
<dbReference type="Pfam" id="PF02321">
    <property type="entry name" value="OEP"/>
    <property type="match status" value="2"/>
</dbReference>
<name>A0ABV9HZE4_9FLAO</name>
<dbReference type="SUPFAM" id="SSF56954">
    <property type="entry name" value="Outer membrane efflux proteins (OEP)"/>
    <property type="match status" value="1"/>
</dbReference>
<evidence type="ECO:0000313" key="10">
    <source>
        <dbReference type="Proteomes" id="UP001596043"/>
    </source>
</evidence>
<reference evidence="10" key="1">
    <citation type="journal article" date="2019" name="Int. J. Syst. Evol. Microbiol.">
        <title>The Global Catalogue of Microorganisms (GCM) 10K type strain sequencing project: providing services to taxonomists for standard genome sequencing and annotation.</title>
        <authorList>
            <consortium name="The Broad Institute Genomics Platform"/>
            <consortium name="The Broad Institute Genome Sequencing Center for Infectious Disease"/>
            <person name="Wu L."/>
            <person name="Ma J."/>
        </authorList>
    </citation>
    <scope>NUCLEOTIDE SEQUENCE [LARGE SCALE GENOMIC DNA]</scope>
    <source>
        <strain evidence="10">YJ-61-S</strain>
    </source>
</reference>
<dbReference type="InterPro" id="IPR051906">
    <property type="entry name" value="TolC-like"/>
</dbReference>
<protein>
    <submittedName>
        <fullName evidence="9">TolC family protein</fullName>
    </submittedName>
</protein>
<comment type="caution">
    <text evidence="9">The sequence shown here is derived from an EMBL/GenBank/DDBJ whole genome shotgun (WGS) entry which is preliminary data.</text>
</comment>
<feature type="coiled-coil region" evidence="8">
    <location>
        <begin position="145"/>
        <end position="197"/>
    </location>
</feature>
<sequence length="467" mass="52855">MKNHIHNLLQNNPMSLKQYYIFFVLVVFAFAKAYSQETPSKVLSKEEAVSLMLENNFGIKLANNQVEISENNTSILNADYLPTVTGNAGANFDRTTSNTDFGGALNQEGVPRPDIEIVGAETTRYNASINLDYTLFDGLGRYYNYKQLKEQYNLTQLQARETIENTMLQLFSVYYEVARLKENVIILEEALRVSKDREVRAQYQFEYGQVNKLQVLNAKVDITTDSINVLNARQNLQNAQRDLNVVLNRDLENKFQADTTVTFVNKLLMDSHIEQALQNNVTLLQSEKDIMISDYQIKTARALFLPTVGLTGSYGWNLSNNPASAFFPSTTSTSNSLAAGATLRWNLFDGGRSIIALKNAKIFRENQELAKEQLKQQVQRDIANAKGNYKNALAIYEMQTQNVRTNQDNFERSQEQLKLGQISSIEFRQAQLNLLNAEVTKNAAKYTAKLAELQLLQLTGQLLNVAF</sequence>
<evidence type="ECO:0000256" key="6">
    <source>
        <dbReference type="ARBA" id="ARBA00023136"/>
    </source>
</evidence>
<evidence type="ECO:0000256" key="3">
    <source>
        <dbReference type="ARBA" id="ARBA00022448"/>
    </source>
</evidence>
<dbReference type="InterPro" id="IPR003423">
    <property type="entry name" value="OMP_efflux"/>
</dbReference>
<keyword evidence="10" id="KW-1185">Reference proteome</keyword>
<keyword evidence="5" id="KW-0812">Transmembrane</keyword>
<dbReference type="EMBL" id="JBHSFV010000007">
    <property type="protein sequence ID" value="MFC4634855.1"/>
    <property type="molecule type" value="Genomic_DNA"/>
</dbReference>
<keyword evidence="7" id="KW-0998">Cell outer membrane</keyword>
<evidence type="ECO:0000256" key="4">
    <source>
        <dbReference type="ARBA" id="ARBA00022452"/>
    </source>
</evidence>
<keyword evidence="3" id="KW-0813">Transport</keyword>
<dbReference type="PANTHER" id="PTHR30026">
    <property type="entry name" value="OUTER MEMBRANE PROTEIN TOLC"/>
    <property type="match status" value="1"/>
</dbReference>
<evidence type="ECO:0000313" key="9">
    <source>
        <dbReference type="EMBL" id="MFC4634855.1"/>
    </source>
</evidence>
<evidence type="ECO:0000256" key="7">
    <source>
        <dbReference type="ARBA" id="ARBA00023237"/>
    </source>
</evidence>
<comment type="similarity">
    <text evidence="2">Belongs to the outer membrane factor (OMF) (TC 1.B.17) family.</text>
</comment>
<feature type="coiled-coil region" evidence="8">
    <location>
        <begin position="357"/>
        <end position="384"/>
    </location>
</feature>
<keyword evidence="4" id="KW-1134">Transmembrane beta strand</keyword>